<evidence type="ECO:0000313" key="3">
    <source>
        <dbReference type="Proteomes" id="UP000269015"/>
    </source>
</evidence>
<evidence type="ECO:0000256" key="1">
    <source>
        <dbReference type="SAM" id="Phobius"/>
    </source>
</evidence>
<sequence length="64" mass="7448">MGRKNTLILANQTIVFMKGVASFMILAIFPDLFIIKTSRRLRIHLYHFSKQSRYFFGVTDSGSY</sequence>
<feature type="transmembrane region" description="Helical" evidence="1">
    <location>
        <begin position="15"/>
        <end position="35"/>
    </location>
</feature>
<protein>
    <submittedName>
        <fullName evidence="2">Uncharacterized protein</fullName>
    </submittedName>
</protein>
<dbReference type="EMBL" id="CP033930">
    <property type="protein sequence ID" value="AZB19872.1"/>
    <property type="molecule type" value="Genomic_DNA"/>
</dbReference>
<accession>A0AAD1DXV7</accession>
<dbReference type="AlphaFoldDB" id="A0AAD1DXV7"/>
<organism evidence="2 3">
    <name type="scientific">Chryseobacterium indologenes</name>
    <name type="common">Flavobacterium indologenes</name>
    <dbReference type="NCBI Taxonomy" id="253"/>
    <lineage>
        <taxon>Bacteria</taxon>
        <taxon>Pseudomonadati</taxon>
        <taxon>Bacteroidota</taxon>
        <taxon>Flavobacteriia</taxon>
        <taxon>Flavobacteriales</taxon>
        <taxon>Weeksellaceae</taxon>
        <taxon>Chryseobacterium group</taxon>
        <taxon>Chryseobacterium</taxon>
    </lineage>
</organism>
<keyword evidence="1" id="KW-0812">Transmembrane</keyword>
<dbReference type="Proteomes" id="UP000269015">
    <property type="component" value="Chromosome"/>
</dbReference>
<gene>
    <name evidence="2" type="ORF">EG352_19960</name>
</gene>
<evidence type="ECO:0000313" key="2">
    <source>
        <dbReference type="EMBL" id="AZB19872.1"/>
    </source>
</evidence>
<reference evidence="2 3" key="1">
    <citation type="submission" date="2018-11" db="EMBL/GenBank/DDBJ databases">
        <title>Proposal to divide the Flavobacteriaceae and reorganize its genera based on Amino Acid Identity values calculated from whole genome sequences.</title>
        <authorList>
            <person name="Nicholson A.C."/>
            <person name="Gulvik C.A."/>
            <person name="Whitney A.M."/>
            <person name="Humrighouse B.W."/>
            <person name="Bell M."/>
            <person name="Holmes B."/>
            <person name="Steigerwalt A.G."/>
            <person name="Villarma A."/>
            <person name="Sheth M."/>
            <person name="Batra D."/>
            <person name="Pryor J."/>
            <person name="Bernardet J.-F."/>
            <person name="Hugo C."/>
            <person name="Kampfer P."/>
            <person name="Newman J."/>
            <person name="McQuiston J.R."/>
        </authorList>
    </citation>
    <scope>NUCLEOTIDE SEQUENCE [LARGE SCALE GENOMIC DNA]</scope>
    <source>
        <strain evidence="2 3">H5559</strain>
    </source>
</reference>
<name>A0AAD1DXV7_CHRID</name>
<keyword evidence="1" id="KW-1133">Transmembrane helix</keyword>
<proteinExistence type="predicted"/>
<keyword evidence="1" id="KW-0472">Membrane</keyword>